<evidence type="ECO:0000313" key="9">
    <source>
        <dbReference type="EMBL" id="PXV67697.1"/>
    </source>
</evidence>
<dbReference type="Gene3D" id="3.40.50.720">
    <property type="entry name" value="NAD(P)-binding Rossmann-like Domain"/>
    <property type="match status" value="1"/>
</dbReference>
<sequence length="349" mass="37251">MQLFSHPEFDAHETVSFCFDAAAGLCAIIAVHDTHLGKALGGCRMWPYASEADALTDALRLSRGMTYKAALAGLPQGGGKSVIIGDPRRDKTPELMRAMGRAVDRLNGAYVIAEDSGTTVADMRLMAEVTAHVGGLADEQAVAAGRTGDPSPATAKGVFIGIRAAVRHVWQREDLRGLRVAVQGAGNVGYRLCRHLHEAGAQLWVTDLHAPAVERCVKDFGAVAVGMDQIATLDVDVFAPCALGAVLDDVSIPAIKAKIVAGAANNQLARPQHDRALMERGIVYAPDYCINAGGIIDIFYEGPDYDAARVDAHLERIGATLTEIFARAAAERRPTGEIADRMAEERFRV</sequence>
<dbReference type="GO" id="GO:0016639">
    <property type="term" value="F:oxidoreductase activity, acting on the CH-NH2 group of donors, NAD or NADP as acceptor"/>
    <property type="evidence" value="ECO:0007669"/>
    <property type="project" value="InterPro"/>
</dbReference>
<reference evidence="9 10" key="1">
    <citation type="submission" date="2018-04" db="EMBL/GenBank/DDBJ databases">
        <title>Genomic Encyclopedia of Type Strains, Phase IV (KMG-IV): sequencing the most valuable type-strain genomes for metagenomic binning, comparative biology and taxonomic classification.</title>
        <authorList>
            <person name="Goeker M."/>
        </authorList>
    </citation>
    <scope>NUCLEOTIDE SEQUENCE [LARGE SCALE GENOMIC DNA]</scope>
    <source>
        <strain evidence="9 10">DSM 104150</strain>
    </source>
</reference>
<evidence type="ECO:0000259" key="8">
    <source>
        <dbReference type="SMART" id="SM00839"/>
    </source>
</evidence>
<evidence type="ECO:0000313" key="10">
    <source>
        <dbReference type="Proteomes" id="UP000248330"/>
    </source>
</evidence>
<dbReference type="InterPro" id="IPR016211">
    <property type="entry name" value="Glu/Phe/Leu/Val/Trp_DH_bac/arc"/>
</dbReference>
<dbReference type="SUPFAM" id="SSF51735">
    <property type="entry name" value="NAD(P)-binding Rossmann-fold domains"/>
    <property type="match status" value="1"/>
</dbReference>
<keyword evidence="10" id="KW-1185">Reference proteome</keyword>
<dbReference type="Pfam" id="PF00208">
    <property type="entry name" value="ELFV_dehydrog"/>
    <property type="match status" value="2"/>
</dbReference>
<dbReference type="OrthoDB" id="9803297at2"/>
<dbReference type="GO" id="GO:0006520">
    <property type="term" value="P:amino acid metabolic process"/>
    <property type="evidence" value="ECO:0007669"/>
    <property type="project" value="InterPro"/>
</dbReference>
<evidence type="ECO:0000256" key="7">
    <source>
        <dbReference type="RuleBase" id="RU004417"/>
    </source>
</evidence>
<dbReference type="InterPro" id="IPR036291">
    <property type="entry name" value="NAD(P)-bd_dom_sf"/>
</dbReference>
<dbReference type="InterPro" id="IPR006096">
    <property type="entry name" value="Glu/Leu/Phe/Val/Trp_DH_C"/>
</dbReference>
<name>A0A318E7M7_9GAMM</name>
<dbReference type="CDD" id="cd01075">
    <property type="entry name" value="NAD_bind_Leu_Phe_Val_DH"/>
    <property type="match status" value="1"/>
</dbReference>
<organism evidence="9 10">
    <name type="scientific">Sinimarinibacterium flocculans</name>
    <dbReference type="NCBI Taxonomy" id="985250"/>
    <lineage>
        <taxon>Bacteria</taxon>
        <taxon>Pseudomonadati</taxon>
        <taxon>Pseudomonadota</taxon>
        <taxon>Gammaproteobacteria</taxon>
        <taxon>Nevskiales</taxon>
        <taxon>Nevskiaceae</taxon>
        <taxon>Sinimarinibacterium</taxon>
    </lineage>
</organism>
<evidence type="ECO:0000256" key="6">
    <source>
        <dbReference type="PIRSR" id="PIRSR000188-2"/>
    </source>
</evidence>
<evidence type="ECO:0000256" key="4">
    <source>
        <dbReference type="ARBA" id="ARBA00023027"/>
    </source>
</evidence>
<dbReference type="GO" id="GO:0000166">
    <property type="term" value="F:nucleotide binding"/>
    <property type="evidence" value="ECO:0007669"/>
    <property type="project" value="UniProtKB-KW"/>
</dbReference>
<protein>
    <submittedName>
        <fullName evidence="9">Glutamate dehydrogenase/leucine dehydrogenase</fullName>
    </submittedName>
</protein>
<comment type="function">
    <text evidence="1">Catalyzes the reversible oxidative deamination of glutamate to alpha-ketoglutarate and ammonia.</text>
</comment>
<dbReference type="Proteomes" id="UP000248330">
    <property type="component" value="Unassembled WGS sequence"/>
</dbReference>
<keyword evidence="4 6" id="KW-0520">NAD</keyword>
<dbReference type="SUPFAM" id="SSF53223">
    <property type="entry name" value="Aminoacid dehydrogenase-like, N-terminal domain"/>
    <property type="match status" value="1"/>
</dbReference>
<evidence type="ECO:0000256" key="2">
    <source>
        <dbReference type="ARBA" id="ARBA00006382"/>
    </source>
</evidence>
<dbReference type="Pfam" id="PF02812">
    <property type="entry name" value="ELFV_dehydrog_N"/>
    <property type="match status" value="1"/>
</dbReference>
<comment type="similarity">
    <text evidence="2 7">Belongs to the Glu/Leu/Phe/Val dehydrogenases family.</text>
</comment>
<comment type="caution">
    <text evidence="9">The sequence shown here is derived from an EMBL/GenBank/DDBJ whole genome shotgun (WGS) entry which is preliminary data.</text>
</comment>
<dbReference type="InterPro" id="IPR006097">
    <property type="entry name" value="Glu/Leu/Phe/Val/Trp_DH_dimer"/>
</dbReference>
<feature type="domain" description="Glutamate/phenylalanine/leucine/valine/L-tryptophan dehydrogenase C-terminal" evidence="8">
    <location>
        <begin position="148"/>
        <end position="348"/>
    </location>
</feature>
<dbReference type="Gene3D" id="3.40.50.10860">
    <property type="entry name" value="Leucine Dehydrogenase, chain A, domain 1"/>
    <property type="match status" value="1"/>
</dbReference>
<dbReference type="InterPro" id="IPR006095">
    <property type="entry name" value="Glu/Leu/Phe/Val/Trp_DH"/>
</dbReference>
<dbReference type="FunFam" id="3.40.50.10860:FF:000010">
    <property type="entry name" value="Leucine dehydrogenase"/>
    <property type="match status" value="1"/>
</dbReference>
<dbReference type="InterPro" id="IPR046346">
    <property type="entry name" value="Aminoacid_DH-like_N_sf"/>
</dbReference>
<dbReference type="PANTHER" id="PTHR42722">
    <property type="entry name" value="LEUCINE DEHYDROGENASE"/>
    <property type="match status" value="1"/>
</dbReference>
<evidence type="ECO:0000256" key="3">
    <source>
        <dbReference type="ARBA" id="ARBA00023002"/>
    </source>
</evidence>
<dbReference type="PRINTS" id="PR00082">
    <property type="entry name" value="GLFDHDRGNASE"/>
</dbReference>
<keyword evidence="3 7" id="KW-0560">Oxidoreductase</keyword>
<evidence type="ECO:0000256" key="5">
    <source>
        <dbReference type="PIRSR" id="PIRSR000188-1"/>
    </source>
</evidence>
<dbReference type="RefSeq" id="WP_110265173.1">
    <property type="nucleotide sequence ID" value="NZ_CAKZQT010000001.1"/>
</dbReference>
<proteinExistence type="inferred from homology"/>
<evidence type="ECO:0000256" key="1">
    <source>
        <dbReference type="ARBA" id="ARBA00003868"/>
    </source>
</evidence>
<dbReference type="PROSITE" id="PS00074">
    <property type="entry name" value="GLFV_DEHYDROGENASE"/>
    <property type="match status" value="1"/>
</dbReference>
<dbReference type="EMBL" id="QICN01000005">
    <property type="protein sequence ID" value="PXV67697.1"/>
    <property type="molecule type" value="Genomic_DNA"/>
</dbReference>
<dbReference type="InterPro" id="IPR033524">
    <property type="entry name" value="Glu/Leu/Phe/Val_DH_AS"/>
</dbReference>
<dbReference type="SMART" id="SM00839">
    <property type="entry name" value="ELFV_dehydrog"/>
    <property type="match status" value="1"/>
</dbReference>
<feature type="binding site" evidence="6">
    <location>
        <begin position="184"/>
        <end position="189"/>
    </location>
    <ligand>
        <name>NAD(+)</name>
        <dbReference type="ChEBI" id="CHEBI:57540"/>
    </ligand>
</feature>
<dbReference type="AlphaFoldDB" id="A0A318E7M7"/>
<dbReference type="PIRSF" id="PIRSF000188">
    <property type="entry name" value="Phe_leu_dh"/>
    <property type="match status" value="1"/>
</dbReference>
<feature type="active site" description="Proton donor/acceptor" evidence="5">
    <location>
        <position position="80"/>
    </location>
</feature>
<dbReference type="PANTHER" id="PTHR42722:SF1">
    <property type="entry name" value="VALINE DEHYDROGENASE"/>
    <property type="match status" value="1"/>
</dbReference>
<keyword evidence="6" id="KW-0547">Nucleotide-binding</keyword>
<gene>
    <name evidence="9" type="ORF">C8D93_10553</name>
</gene>
<accession>A0A318E7M7</accession>